<keyword evidence="2" id="KW-0560">Oxidoreductase</keyword>
<proteinExistence type="inferred from homology"/>
<dbReference type="InterPro" id="IPR036291">
    <property type="entry name" value="NAD(P)-bd_dom_sf"/>
</dbReference>
<dbReference type="InterPro" id="IPR002347">
    <property type="entry name" value="SDR_fam"/>
</dbReference>
<dbReference type="GO" id="GO:0016491">
    <property type="term" value="F:oxidoreductase activity"/>
    <property type="evidence" value="ECO:0007669"/>
    <property type="project" value="UniProtKB-KW"/>
</dbReference>
<dbReference type="Proteomes" id="UP000030641">
    <property type="component" value="Unassembled WGS sequence"/>
</dbReference>
<evidence type="ECO:0000256" key="1">
    <source>
        <dbReference type="ARBA" id="ARBA00006484"/>
    </source>
</evidence>
<dbReference type="GeneID" id="25364740"/>
<dbReference type="SUPFAM" id="SSF51735">
    <property type="entry name" value="NAD(P)-binding Rossmann-fold domains"/>
    <property type="match status" value="1"/>
</dbReference>
<dbReference type="Pfam" id="PF00106">
    <property type="entry name" value="adh_short"/>
    <property type="match status" value="1"/>
</dbReference>
<evidence type="ECO:0000313" key="4">
    <source>
        <dbReference type="Proteomes" id="UP000030641"/>
    </source>
</evidence>
<evidence type="ECO:0008006" key="5">
    <source>
        <dbReference type="Google" id="ProtNLM"/>
    </source>
</evidence>
<dbReference type="InParanoid" id="A0A074YBJ8"/>
<dbReference type="HOGENOM" id="CLU_010194_44_5_1"/>
<gene>
    <name evidence="3" type="ORF">AUEXF2481DRAFT_32921</name>
</gene>
<dbReference type="PRINTS" id="PR00081">
    <property type="entry name" value="GDHRDH"/>
</dbReference>
<evidence type="ECO:0000313" key="3">
    <source>
        <dbReference type="EMBL" id="KEQ91537.1"/>
    </source>
</evidence>
<dbReference type="OrthoDB" id="191139at2759"/>
<dbReference type="PANTHER" id="PTHR24320:SF274">
    <property type="entry name" value="CHAIN DEHYDROGENASE, PUTATIVE (AFU_ORTHOLOGUE AFUA_4G00440)-RELATED"/>
    <property type="match status" value="1"/>
</dbReference>
<dbReference type="PANTHER" id="PTHR24320">
    <property type="entry name" value="RETINOL DEHYDROGENASE"/>
    <property type="match status" value="1"/>
</dbReference>
<comment type="similarity">
    <text evidence="1">Belongs to the short-chain dehydrogenases/reductases (SDR) family.</text>
</comment>
<evidence type="ECO:0000256" key="2">
    <source>
        <dbReference type="ARBA" id="ARBA00023002"/>
    </source>
</evidence>
<dbReference type="RefSeq" id="XP_013340023.1">
    <property type="nucleotide sequence ID" value="XM_013484569.1"/>
</dbReference>
<dbReference type="STRING" id="1043005.A0A074YBJ8"/>
<accession>A0A074YBJ8</accession>
<protein>
    <recommendedName>
        <fullName evidence="5">Short chain dehydrogenase</fullName>
    </recommendedName>
</protein>
<name>A0A074YBJ8_AURSE</name>
<dbReference type="Gene3D" id="3.40.50.720">
    <property type="entry name" value="NAD(P)-binding Rossmann-like Domain"/>
    <property type="match status" value="1"/>
</dbReference>
<dbReference type="AlphaFoldDB" id="A0A074YBJ8"/>
<dbReference type="EMBL" id="KL584777">
    <property type="protein sequence ID" value="KEQ91537.1"/>
    <property type="molecule type" value="Genomic_DNA"/>
</dbReference>
<dbReference type="OMA" id="NHTVYLH"/>
<reference evidence="3 4" key="1">
    <citation type="journal article" date="2014" name="BMC Genomics">
        <title>Genome sequencing of four Aureobasidium pullulans varieties: biotechnological potential, stress tolerance, and description of new species.</title>
        <authorList>
            <person name="Gostin Ar C."/>
            <person name="Ohm R.A."/>
            <person name="Kogej T."/>
            <person name="Sonjak S."/>
            <person name="Turk M."/>
            <person name="Zajc J."/>
            <person name="Zalar P."/>
            <person name="Grube M."/>
            <person name="Sun H."/>
            <person name="Han J."/>
            <person name="Sharma A."/>
            <person name="Chiniquy J."/>
            <person name="Ngan C.Y."/>
            <person name="Lipzen A."/>
            <person name="Barry K."/>
            <person name="Grigoriev I.V."/>
            <person name="Gunde-Cimerman N."/>
        </authorList>
    </citation>
    <scope>NUCLEOTIDE SEQUENCE [LARGE SCALE GENOMIC DNA]</scope>
    <source>
        <strain evidence="3 4">EXF-2481</strain>
    </source>
</reference>
<keyword evidence="4" id="KW-1185">Reference proteome</keyword>
<organism evidence="3 4">
    <name type="scientific">Aureobasidium subglaciale (strain EXF-2481)</name>
    <name type="common">Aureobasidium pullulans var. subglaciale</name>
    <dbReference type="NCBI Taxonomy" id="1043005"/>
    <lineage>
        <taxon>Eukaryota</taxon>
        <taxon>Fungi</taxon>
        <taxon>Dikarya</taxon>
        <taxon>Ascomycota</taxon>
        <taxon>Pezizomycotina</taxon>
        <taxon>Dothideomycetes</taxon>
        <taxon>Dothideomycetidae</taxon>
        <taxon>Dothideales</taxon>
        <taxon>Saccotheciaceae</taxon>
        <taxon>Aureobasidium</taxon>
    </lineage>
</organism>
<sequence>MTQAKAPEWQELFLLLLQCTFLINRTFPPNMRILITGSSDGLGLLTARLLTSRSHQVILHARNPSRANDATTACPSAHATIIGDLSTLAGIKAFAKEADAHGPFDAVMHNAGLYLGPFRRTEDGLPALVAVNTVAPYVLACLMQKPGRLVFVSSQLHRNGDAGLRDVDWKERGEEKWNSGQAYGDSKLHNIMFAFAFNRHYAIPTASVDPGWVQTKMGGPSAMDDLDAAVETFAMVATGEGDCKNKDVGHWYQMKERDFSQEAKDVETQEKLLNILERVSGVKIPE</sequence>